<evidence type="ECO:0000313" key="3">
    <source>
        <dbReference type="Proteomes" id="UP000550707"/>
    </source>
</evidence>
<protein>
    <submittedName>
        <fullName evidence="2">Protein phosphatase, Mg2+/Mn2+ dependent 1J</fullName>
    </submittedName>
</protein>
<gene>
    <name evidence="2" type="ORF">HJG59_014646</name>
</gene>
<evidence type="ECO:0000259" key="1">
    <source>
        <dbReference type="PROSITE" id="PS51746"/>
    </source>
</evidence>
<dbReference type="InterPro" id="IPR001932">
    <property type="entry name" value="PPM-type_phosphatase-like_dom"/>
</dbReference>
<dbReference type="AlphaFoldDB" id="A0A7J8CT40"/>
<organism evidence="2 3">
    <name type="scientific">Molossus molossus</name>
    <name type="common">Pallas' mastiff bat</name>
    <name type="synonym">Vespertilio molossus</name>
    <dbReference type="NCBI Taxonomy" id="27622"/>
    <lineage>
        <taxon>Eukaryota</taxon>
        <taxon>Metazoa</taxon>
        <taxon>Chordata</taxon>
        <taxon>Craniata</taxon>
        <taxon>Vertebrata</taxon>
        <taxon>Euteleostomi</taxon>
        <taxon>Mammalia</taxon>
        <taxon>Eutheria</taxon>
        <taxon>Laurasiatheria</taxon>
        <taxon>Chiroptera</taxon>
        <taxon>Yangochiroptera</taxon>
        <taxon>Molossidae</taxon>
        <taxon>Molossus</taxon>
    </lineage>
</organism>
<sequence>MASKLLHRHIREQLKDLVEILQDPSPPPLCLPSTSGTPGSLDPSHLVGPQSCFPSQKEVTHDSLVVGAIENAFQLMDEQMARERHGHQVEGGCCALVVVYLLGKVYVANAGDSRAIIVRNGEIIPMSREFTPETERQRLQLLGFLKPELLGGEFTHLEFPRRVQPKELGQRMLYRDQNMTGWAYKKIELEDLRFPLVCGEGKKARVMATIGVTRGLGDHNLKVCTSSLPIKPFLSCFPEVSCIGASLSSPSFWGLGWLLPQIPLSPSSLFTLFSHQVQVYDLTQYEHCPDDVLVLGTDGLWDVTSDCEVAATVDRVLSTYEPNDPSR</sequence>
<dbReference type="InterPro" id="IPR015655">
    <property type="entry name" value="PP2C"/>
</dbReference>
<dbReference type="Proteomes" id="UP000550707">
    <property type="component" value="Unassembled WGS sequence"/>
</dbReference>
<dbReference type="PANTHER" id="PTHR13832">
    <property type="entry name" value="PROTEIN PHOSPHATASE 2C"/>
    <property type="match status" value="1"/>
</dbReference>
<dbReference type="SUPFAM" id="SSF81606">
    <property type="entry name" value="PP2C-like"/>
    <property type="match status" value="1"/>
</dbReference>
<accession>A0A7J8CT40</accession>
<dbReference type="InterPro" id="IPR036457">
    <property type="entry name" value="PPM-type-like_dom_sf"/>
</dbReference>
<dbReference type="EMBL" id="JACASF010000020">
    <property type="protein sequence ID" value="KAF6414038.1"/>
    <property type="molecule type" value="Genomic_DNA"/>
</dbReference>
<dbReference type="Gene3D" id="3.60.40.10">
    <property type="entry name" value="PPM-type phosphatase domain"/>
    <property type="match status" value="1"/>
</dbReference>
<dbReference type="Pfam" id="PF00481">
    <property type="entry name" value="PP2C"/>
    <property type="match status" value="2"/>
</dbReference>
<proteinExistence type="predicted"/>
<evidence type="ECO:0000313" key="2">
    <source>
        <dbReference type="EMBL" id="KAF6414038.1"/>
    </source>
</evidence>
<name>A0A7J8CT40_MOLMO</name>
<dbReference type="CDD" id="cd00143">
    <property type="entry name" value="PP2Cc"/>
    <property type="match status" value="1"/>
</dbReference>
<dbReference type="GO" id="GO:0004741">
    <property type="term" value="F:[pyruvate dehydrogenase (acetyl-transferring)]-phosphatase activity"/>
    <property type="evidence" value="ECO:0007669"/>
    <property type="project" value="TreeGrafter"/>
</dbReference>
<dbReference type="PROSITE" id="PS51746">
    <property type="entry name" value="PPM_2"/>
    <property type="match status" value="1"/>
</dbReference>
<keyword evidence="3" id="KW-1185">Reference proteome</keyword>
<comment type="caution">
    <text evidence="2">The sequence shown here is derived from an EMBL/GenBank/DDBJ whole genome shotgun (WGS) entry which is preliminary data.</text>
</comment>
<dbReference type="GO" id="GO:0005739">
    <property type="term" value="C:mitochondrion"/>
    <property type="evidence" value="ECO:0007669"/>
    <property type="project" value="TreeGrafter"/>
</dbReference>
<dbReference type="PANTHER" id="PTHR13832:SF305">
    <property type="entry name" value="PROTEIN PHOSPHATASE 1J"/>
    <property type="match status" value="1"/>
</dbReference>
<dbReference type="SMART" id="SM00332">
    <property type="entry name" value="PP2Cc"/>
    <property type="match status" value="1"/>
</dbReference>
<feature type="domain" description="PPM-type phosphatase" evidence="1">
    <location>
        <begin position="1"/>
        <end position="327"/>
    </location>
</feature>
<reference evidence="2 3" key="1">
    <citation type="journal article" date="2020" name="Nature">
        <title>Six reference-quality genomes reveal evolution of bat adaptations.</title>
        <authorList>
            <person name="Jebb D."/>
            <person name="Huang Z."/>
            <person name="Pippel M."/>
            <person name="Hughes G.M."/>
            <person name="Lavrichenko K."/>
            <person name="Devanna P."/>
            <person name="Winkler S."/>
            <person name="Jermiin L.S."/>
            <person name="Skirmuntt E.C."/>
            <person name="Katzourakis A."/>
            <person name="Burkitt-Gray L."/>
            <person name="Ray D.A."/>
            <person name="Sullivan K.A.M."/>
            <person name="Roscito J.G."/>
            <person name="Kirilenko B.M."/>
            <person name="Davalos L.M."/>
            <person name="Corthals A.P."/>
            <person name="Power M.L."/>
            <person name="Jones G."/>
            <person name="Ransome R.D."/>
            <person name="Dechmann D.K.N."/>
            <person name="Locatelli A.G."/>
            <person name="Puechmaille S.J."/>
            <person name="Fedrigo O."/>
            <person name="Jarvis E.D."/>
            <person name="Hiller M."/>
            <person name="Vernes S.C."/>
            <person name="Myers E.W."/>
            <person name="Teeling E.C."/>
        </authorList>
    </citation>
    <scope>NUCLEOTIDE SEQUENCE [LARGE SCALE GENOMIC DNA]</scope>
    <source>
        <strain evidence="2">MMolMol1</strain>
        <tissue evidence="2">Muscle</tissue>
    </source>
</reference>